<reference evidence="3" key="2">
    <citation type="submission" date="2015-01" db="EMBL/GenBank/DDBJ databases">
        <title>Evolutionary Origins and Diversification of the Mycorrhizal Mutualists.</title>
        <authorList>
            <consortium name="DOE Joint Genome Institute"/>
            <consortium name="Mycorrhizal Genomics Consortium"/>
            <person name="Kohler A."/>
            <person name="Kuo A."/>
            <person name="Nagy L.G."/>
            <person name="Floudas D."/>
            <person name="Copeland A."/>
            <person name="Barry K.W."/>
            <person name="Cichocki N."/>
            <person name="Veneault-Fourrey C."/>
            <person name="LaButti K."/>
            <person name="Lindquist E.A."/>
            <person name="Lipzen A."/>
            <person name="Lundell T."/>
            <person name="Morin E."/>
            <person name="Murat C."/>
            <person name="Riley R."/>
            <person name="Ohm R."/>
            <person name="Sun H."/>
            <person name="Tunlid A."/>
            <person name="Henrissat B."/>
            <person name="Grigoriev I.V."/>
            <person name="Hibbett D.S."/>
            <person name="Martin F."/>
        </authorList>
    </citation>
    <scope>NUCLEOTIDE SEQUENCE [LARGE SCALE GENOMIC DNA]</scope>
    <source>
        <strain evidence="3">Marx 270</strain>
    </source>
</reference>
<dbReference type="Proteomes" id="UP000054217">
    <property type="component" value="Unassembled WGS sequence"/>
</dbReference>
<accession>A0A0C3PHE9</accession>
<sequence length="111" mass="12131">MIGPNSSSVRCARSEEPASMGISLPSSMKRFRQHSHTPVLRFGDLPPFSTLPSTRRDVRVPQTGPEDAAEADERSSYAVTGMPGKPVQAYYFRVVPTVTTINVNLAEGDHE</sequence>
<dbReference type="InParanoid" id="A0A0C3PHE9"/>
<evidence type="ECO:0000313" key="2">
    <source>
        <dbReference type="EMBL" id="KIO07881.1"/>
    </source>
</evidence>
<gene>
    <name evidence="2" type="ORF">M404DRAFT_23683</name>
</gene>
<feature type="region of interest" description="Disordered" evidence="1">
    <location>
        <begin position="42"/>
        <end position="80"/>
    </location>
</feature>
<organism evidence="2 3">
    <name type="scientific">Pisolithus tinctorius Marx 270</name>
    <dbReference type="NCBI Taxonomy" id="870435"/>
    <lineage>
        <taxon>Eukaryota</taxon>
        <taxon>Fungi</taxon>
        <taxon>Dikarya</taxon>
        <taxon>Basidiomycota</taxon>
        <taxon>Agaricomycotina</taxon>
        <taxon>Agaricomycetes</taxon>
        <taxon>Agaricomycetidae</taxon>
        <taxon>Boletales</taxon>
        <taxon>Sclerodermatineae</taxon>
        <taxon>Pisolithaceae</taxon>
        <taxon>Pisolithus</taxon>
    </lineage>
</organism>
<reference evidence="2 3" key="1">
    <citation type="submission" date="2014-04" db="EMBL/GenBank/DDBJ databases">
        <authorList>
            <consortium name="DOE Joint Genome Institute"/>
            <person name="Kuo A."/>
            <person name="Kohler A."/>
            <person name="Costa M.D."/>
            <person name="Nagy L.G."/>
            <person name="Floudas D."/>
            <person name="Copeland A."/>
            <person name="Barry K.W."/>
            <person name="Cichocki N."/>
            <person name="Veneault-Fourrey C."/>
            <person name="LaButti K."/>
            <person name="Lindquist E.A."/>
            <person name="Lipzen A."/>
            <person name="Lundell T."/>
            <person name="Morin E."/>
            <person name="Murat C."/>
            <person name="Sun H."/>
            <person name="Tunlid A."/>
            <person name="Henrissat B."/>
            <person name="Grigoriev I.V."/>
            <person name="Hibbett D.S."/>
            <person name="Martin F."/>
            <person name="Nordberg H.P."/>
            <person name="Cantor M.N."/>
            <person name="Hua S.X."/>
        </authorList>
    </citation>
    <scope>NUCLEOTIDE SEQUENCE [LARGE SCALE GENOMIC DNA]</scope>
    <source>
        <strain evidence="2 3">Marx 270</strain>
    </source>
</reference>
<evidence type="ECO:0000313" key="3">
    <source>
        <dbReference type="Proteomes" id="UP000054217"/>
    </source>
</evidence>
<evidence type="ECO:0000256" key="1">
    <source>
        <dbReference type="SAM" id="MobiDB-lite"/>
    </source>
</evidence>
<feature type="region of interest" description="Disordered" evidence="1">
    <location>
        <begin position="1"/>
        <end position="22"/>
    </location>
</feature>
<dbReference type="EMBL" id="KN831959">
    <property type="protein sequence ID" value="KIO07881.1"/>
    <property type="molecule type" value="Genomic_DNA"/>
</dbReference>
<proteinExistence type="predicted"/>
<name>A0A0C3PHE9_PISTI</name>
<protein>
    <submittedName>
        <fullName evidence="2">Uncharacterized protein</fullName>
    </submittedName>
</protein>
<keyword evidence="3" id="KW-1185">Reference proteome</keyword>
<dbReference type="HOGENOM" id="CLU_2159438_0_0_1"/>
<dbReference type="AlphaFoldDB" id="A0A0C3PHE9"/>